<sequence length="372" mass="42245">MAITEATLATYVEELQPSLKNIYEVEDKLAECKEGIDSIISKLLDEDLEISAWIGDHIFRTDNPERKAQAIKLLKELKSELSGTAIDLNILKHDIQDDLNSLLMEFLEWRKCFKNMLPLISLSIVVPSYKKITLDKYVALTLFVVNQWIGKIKVLDSLVAKLGTLGAIAAVLYLITGIIQGELRKEYFENIQAETNKAKEDLTKTKEEINRGQSQVNAFFKDLAKTFKETGLLHDRDVNHRELVFLVKEQNYTLRKWSDQFNAMKRMHEKGMDLSVAASIAAEALCKNAVDQNELQKVTNTLLGSYLIESHTDLAEISNTLKVSGDQAKKIKAMYMLFTKHTPSEIARVLEMEVHEVESIKEENKDILARVA</sequence>
<dbReference type="Proteomes" id="UP000030487">
    <property type="component" value="Unassembled WGS sequence"/>
</dbReference>
<comment type="caution">
    <text evidence="1">The sequence shown here is derived from an EMBL/GenBank/DDBJ whole genome shotgun (WGS) entry which is preliminary data.</text>
</comment>
<keyword evidence="2" id="KW-1185">Reference proteome</keyword>
<reference evidence="1 2" key="1">
    <citation type="submission" date="2014-02" db="EMBL/GenBank/DDBJ databases">
        <title>Draft genome sequence of Lysinibacillus boronitolerans NBRC 103108.</title>
        <authorList>
            <person name="Zhang F."/>
            <person name="Wang G."/>
            <person name="Zhang L."/>
        </authorList>
    </citation>
    <scope>NUCLEOTIDE SEQUENCE [LARGE SCALE GENOMIC DNA]</scope>
    <source>
        <strain evidence="1 2">NBRC 103108</strain>
    </source>
</reference>
<gene>
    <name evidence="1" type="ORF">CD31_01710</name>
</gene>
<dbReference type="RefSeq" id="WP_036075283.1">
    <property type="nucleotide sequence ID" value="NZ_AVCW01000029.1"/>
</dbReference>
<organism evidence="1 2">
    <name type="scientific">Lysinibacillus boronitolerans JCM 21713 = 10a = NBRC 103108</name>
    <dbReference type="NCBI Taxonomy" id="1294264"/>
    <lineage>
        <taxon>Bacteria</taxon>
        <taxon>Bacillati</taxon>
        <taxon>Bacillota</taxon>
        <taxon>Bacilli</taxon>
        <taxon>Bacillales</taxon>
        <taxon>Bacillaceae</taxon>
        <taxon>Lysinibacillus</taxon>
    </lineage>
</organism>
<dbReference type="EMBL" id="JPVR01000053">
    <property type="protein sequence ID" value="KGR88988.1"/>
    <property type="molecule type" value="Genomic_DNA"/>
</dbReference>
<evidence type="ECO:0000313" key="1">
    <source>
        <dbReference type="EMBL" id="KGR88988.1"/>
    </source>
</evidence>
<name>A0ABR4Y4E5_9BACI</name>
<evidence type="ECO:0000313" key="2">
    <source>
        <dbReference type="Proteomes" id="UP000030487"/>
    </source>
</evidence>
<protein>
    <submittedName>
        <fullName evidence="1">Uncharacterized protein</fullName>
    </submittedName>
</protein>
<accession>A0ABR4Y4E5</accession>
<proteinExistence type="predicted"/>